<dbReference type="AlphaFoldDB" id="A0AA35CJY9"/>
<dbReference type="Proteomes" id="UP001163687">
    <property type="component" value="Chromosome"/>
</dbReference>
<organism evidence="2 3">
    <name type="scientific">Caldinitratiruptor microaerophilus</name>
    <dbReference type="NCBI Taxonomy" id="671077"/>
    <lineage>
        <taxon>Bacteria</taxon>
        <taxon>Bacillati</taxon>
        <taxon>Bacillota</taxon>
        <taxon>Clostridia</taxon>
        <taxon>Eubacteriales</taxon>
        <taxon>Symbiobacteriaceae</taxon>
        <taxon>Caldinitratiruptor</taxon>
    </lineage>
</organism>
<feature type="transmembrane region" description="Helical" evidence="1">
    <location>
        <begin position="102"/>
        <end position="120"/>
    </location>
</feature>
<gene>
    <name evidence="2" type="ORF">caldi_09640</name>
</gene>
<dbReference type="NCBIfam" id="TIGR02849">
    <property type="entry name" value="spore_III_AD"/>
    <property type="match status" value="1"/>
</dbReference>
<evidence type="ECO:0000256" key="1">
    <source>
        <dbReference type="SAM" id="Phobius"/>
    </source>
</evidence>
<protein>
    <submittedName>
        <fullName evidence="2">Stage III sporulation protein AD</fullName>
    </submittedName>
</protein>
<dbReference type="InterPro" id="IPR014211">
    <property type="entry name" value="Spore_III_AD"/>
</dbReference>
<keyword evidence="3" id="KW-1185">Reference proteome</keyword>
<keyword evidence="1" id="KW-0812">Transmembrane</keyword>
<dbReference type="Pfam" id="PF06686">
    <property type="entry name" value="SpoIIIAC"/>
    <property type="match status" value="2"/>
</dbReference>
<sequence length="128" mass="13473">MEMLQVLGLALAAGVVLVVLRQQRPEMALLLSVATGVVLFTLVVGRLLAVIQTLEALGSRARIDVAYLGTVLKIIGIAYLADFGSQVLTDAGERAIAAKVEMAGKVLILLLAVPILVAILERLLDMVG</sequence>
<proteinExistence type="predicted"/>
<dbReference type="RefSeq" id="WP_264843958.1">
    <property type="nucleotide sequence ID" value="NZ_AP025628.1"/>
</dbReference>
<reference evidence="2" key="1">
    <citation type="submission" date="2022-03" db="EMBL/GenBank/DDBJ databases">
        <title>Complete genome sequence of Caldinitratiruptor microaerophilus.</title>
        <authorList>
            <person name="Mukaiyama R."/>
            <person name="Nishiyama T."/>
            <person name="Ueda K."/>
        </authorList>
    </citation>
    <scope>NUCLEOTIDE SEQUENCE</scope>
    <source>
        <strain evidence="2">JCM 16183</strain>
    </source>
</reference>
<keyword evidence="1" id="KW-0472">Membrane</keyword>
<dbReference type="InterPro" id="IPR025664">
    <property type="entry name" value="Spore_III_AC/AD"/>
</dbReference>
<name>A0AA35CJY9_9FIRM</name>
<evidence type="ECO:0000313" key="3">
    <source>
        <dbReference type="Proteomes" id="UP001163687"/>
    </source>
</evidence>
<keyword evidence="1" id="KW-1133">Transmembrane helix</keyword>
<dbReference type="KEGG" id="cmic:caldi_09640"/>
<feature type="transmembrane region" description="Helical" evidence="1">
    <location>
        <begin position="31"/>
        <end position="51"/>
    </location>
</feature>
<feature type="transmembrane region" description="Helical" evidence="1">
    <location>
        <begin position="63"/>
        <end position="82"/>
    </location>
</feature>
<dbReference type="EMBL" id="AP025628">
    <property type="protein sequence ID" value="BDG59874.1"/>
    <property type="molecule type" value="Genomic_DNA"/>
</dbReference>
<evidence type="ECO:0000313" key="2">
    <source>
        <dbReference type="EMBL" id="BDG59874.1"/>
    </source>
</evidence>
<accession>A0AA35CJY9</accession>